<name>A0A9D1AFE5_9FIRM</name>
<reference evidence="2" key="2">
    <citation type="journal article" date="2021" name="PeerJ">
        <title>Extensive microbial diversity within the chicken gut microbiome revealed by metagenomics and culture.</title>
        <authorList>
            <person name="Gilroy R."/>
            <person name="Ravi A."/>
            <person name="Getino M."/>
            <person name="Pursley I."/>
            <person name="Horton D.L."/>
            <person name="Alikhan N.F."/>
            <person name="Baker D."/>
            <person name="Gharbi K."/>
            <person name="Hall N."/>
            <person name="Watson M."/>
            <person name="Adriaenssens E.M."/>
            <person name="Foster-Nyarko E."/>
            <person name="Jarju S."/>
            <person name="Secka A."/>
            <person name="Antonio M."/>
            <person name="Oren A."/>
            <person name="Chaudhuri R.R."/>
            <person name="La Ragione R."/>
            <person name="Hildebrand F."/>
            <person name="Pallen M.J."/>
        </authorList>
    </citation>
    <scope>NUCLEOTIDE SEQUENCE</scope>
    <source>
        <strain evidence="2">ChiW25-3613</strain>
    </source>
</reference>
<feature type="transmembrane region" description="Helical" evidence="1">
    <location>
        <begin position="176"/>
        <end position="197"/>
    </location>
</feature>
<comment type="caution">
    <text evidence="2">The sequence shown here is derived from an EMBL/GenBank/DDBJ whole genome shotgun (WGS) entry which is preliminary data.</text>
</comment>
<keyword evidence="1" id="KW-1133">Transmembrane helix</keyword>
<organism evidence="2 3">
    <name type="scientific">Candidatus Coproplasma stercoripullorum</name>
    <dbReference type="NCBI Taxonomy" id="2840751"/>
    <lineage>
        <taxon>Bacteria</taxon>
        <taxon>Bacillati</taxon>
        <taxon>Bacillota</taxon>
        <taxon>Clostridia</taxon>
        <taxon>Eubacteriales</taxon>
        <taxon>Candidatus Coproplasma</taxon>
    </lineage>
</organism>
<proteinExistence type="predicted"/>
<feature type="transmembrane region" description="Helical" evidence="1">
    <location>
        <begin position="203"/>
        <end position="222"/>
    </location>
</feature>
<feature type="transmembrane region" description="Helical" evidence="1">
    <location>
        <begin position="135"/>
        <end position="156"/>
    </location>
</feature>
<keyword evidence="1" id="KW-0812">Transmembrane</keyword>
<accession>A0A9D1AFE5</accession>
<keyword evidence="1" id="KW-0472">Membrane</keyword>
<evidence type="ECO:0000313" key="3">
    <source>
        <dbReference type="Proteomes" id="UP000824179"/>
    </source>
</evidence>
<feature type="transmembrane region" description="Helical" evidence="1">
    <location>
        <begin position="102"/>
        <end position="123"/>
    </location>
</feature>
<protein>
    <submittedName>
        <fullName evidence="2">Uncharacterized protein</fullName>
    </submittedName>
</protein>
<evidence type="ECO:0000256" key="1">
    <source>
        <dbReference type="SAM" id="Phobius"/>
    </source>
</evidence>
<gene>
    <name evidence="2" type="ORF">IAB90_02920</name>
</gene>
<dbReference type="AlphaFoldDB" id="A0A9D1AFE5"/>
<feature type="transmembrane region" description="Helical" evidence="1">
    <location>
        <begin position="61"/>
        <end position="81"/>
    </location>
</feature>
<evidence type="ECO:0000313" key="2">
    <source>
        <dbReference type="EMBL" id="HIR39313.1"/>
    </source>
</evidence>
<reference evidence="2" key="1">
    <citation type="submission" date="2020-10" db="EMBL/GenBank/DDBJ databases">
        <authorList>
            <person name="Gilroy R."/>
        </authorList>
    </citation>
    <scope>NUCLEOTIDE SEQUENCE</scope>
    <source>
        <strain evidence="2">ChiW25-3613</strain>
    </source>
</reference>
<sequence>SVFSALIAKEFRRLFSSSGYLLNALCGTFLLVIIAILLLFLDPNILFSDVEEPIPLSLFAYAGAGFAFLFIGMSNPAASALSLEGKSREQLFVLPLTLRQIILAKTAPTFIFNAPAGIIFSVVFCLKFEADALCWVITLISVLLFSAFCALMGSFLNYKFPKYDWANPIMAAKNSVPVMICVFGSMILGILCIVLGIIAGFWIYFAVDIICIICTIAVLVYFSKQKSFSME</sequence>
<feature type="transmembrane region" description="Helical" evidence="1">
    <location>
        <begin position="20"/>
        <end position="41"/>
    </location>
</feature>
<feature type="non-terminal residue" evidence="2">
    <location>
        <position position="1"/>
    </location>
</feature>
<dbReference type="Proteomes" id="UP000824179">
    <property type="component" value="Unassembled WGS sequence"/>
</dbReference>
<dbReference type="EMBL" id="DVHB01000054">
    <property type="protein sequence ID" value="HIR39313.1"/>
    <property type="molecule type" value="Genomic_DNA"/>
</dbReference>